<name>A0A4R2JSR8_9PSEU</name>
<evidence type="ECO:0000313" key="2">
    <source>
        <dbReference type="Proteomes" id="UP000295680"/>
    </source>
</evidence>
<gene>
    <name evidence="1" type="ORF">EV192_102294</name>
</gene>
<reference evidence="1 2" key="1">
    <citation type="submission" date="2019-03" db="EMBL/GenBank/DDBJ databases">
        <title>Genomic Encyclopedia of Type Strains, Phase IV (KMG-IV): sequencing the most valuable type-strain genomes for metagenomic binning, comparative biology and taxonomic classification.</title>
        <authorList>
            <person name="Goeker M."/>
        </authorList>
    </citation>
    <scope>NUCLEOTIDE SEQUENCE [LARGE SCALE GENOMIC DNA]</scope>
    <source>
        <strain evidence="1 2">DSM 45934</strain>
    </source>
</reference>
<proteinExistence type="predicted"/>
<keyword evidence="2" id="KW-1185">Reference proteome</keyword>
<sequence length="35" mass="3899">MDAATEHDVVNEDAVFDLDNIGEADFNVLTSVRIY</sequence>
<dbReference type="EMBL" id="SLWS01000002">
    <property type="protein sequence ID" value="TCO62157.1"/>
    <property type="molecule type" value="Genomic_DNA"/>
</dbReference>
<evidence type="ECO:0000313" key="1">
    <source>
        <dbReference type="EMBL" id="TCO62157.1"/>
    </source>
</evidence>
<dbReference type="AlphaFoldDB" id="A0A4R2JSR8"/>
<comment type="caution">
    <text evidence="1">The sequence shown here is derived from an EMBL/GenBank/DDBJ whole genome shotgun (WGS) entry which is preliminary data.</text>
</comment>
<dbReference type="Proteomes" id="UP000295680">
    <property type="component" value="Unassembled WGS sequence"/>
</dbReference>
<protein>
    <submittedName>
        <fullName evidence="1">Uncharacterized protein</fullName>
    </submittedName>
</protein>
<organism evidence="1 2">
    <name type="scientific">Actinocrispum wychmicini</name>
    <dbReference type="NCBI Taxonomy" id="1213861"/>
    <lineage>
        <taxon>Bacteria</taxon>
        <taxon>Bacillati</taxon>
        <taxon>Actinomycetota</taxon>
        <taxon>Actinomycetes</taxon>
        <taxon>Pseudonocardiales</taxon>
        <taxon>Pseudonocardiaceae</taxon>
        <taxon>Actinocrispum</taxon>
    </lineage>
</organism>
<accession>A0A4R2JSR8</accession>